<keyword evidence="1" id="KW-0175">Coiled coil</keyword>
<gene>
    <name evidence="2" type="ORF">CWO92_18310</name>
</gene>
<evidence type="ECO:0000313" key="2">
    <source>
        <dbReference type="EMBL" id="PKR83615.1"/>
    </source>
</evidence>
<name>A0A2N3LGC8_9BACI</name>
<accession>A0A2N3LGC8</accession>
<keyword evidence="3" id="KW-1185">Reference proteome</keyword>
<dbReference type="Proteomes" id="UP000233440">
    <property type="component" value="Unassembled WGS sequence"/>
</dbReference>
<evidence type="ECO:0000256" key="1">
    <source>
        <dbReference type="SAM" id="Coils"/>
    </source>
</evidence>
<dbReference type="EMBL" id="PIQO01000017">
    <property type="protein sequence ID" value="PKR83615.1"/>
    <property type="molecule type" value="Genomic_DNA"/>
</dbReference>
<proteinExistence type="predicted"/>
<reference evidence="2 3" key="1">
    <citation type="submission" date="2017-11" db="EMBL/GenBank/DDBJ databases">
        <title>Bacillus camelliae sp. nov., isolated from pu'er tea.</title>
        <authorList>
            <person name="Niu L."/>
        </authorList>
    </citation>
    <scope>NUCLEOTIDE SEQUENCE [LARGE SCALE GENOMIC DNA]</scope>
    <source>
        <strain evidence="2 3">7578-1</strain>
    </source>
</reference>
<dbReference type="OrthoDB" id="3035462at2"/>
<dbReference type="AlphaFoldDB" id="A0A2N3LGC8"/>
<evidence type="ECO:0000313" key="3">
    <source>
        <dbReference type="Proteomes" id="UP000233440"/>
    </source>
</evidence>
<organism evidence="2 3">
    <name type="scientific">Heyndrickxia camelliae</name>
    <dbReference type="NCBI Taxonomy" id="1707093"/>
    <lineage>
        <taxon>Bacteria</taxon>
        <taxon>Bacillati</taxon>
        <taxon>Bacillota</taxon>
        <taxon>Bacilli</taxon>
        <taxon>Bacillales</taxon>
        <taxon>Bacillaceae</taxon>
        <taxon>Heyndrickxia</taxon>
    </lineage>
</organism>
<feature type="coiled-coil region" evidence="1">
    <location>
        <begin position="6"/>
        <end position="33"/>
    </location>
</feature>
<comment type="caution">
    <text evidence="2">The sequence shown here is derived from an EMBL/GenBank/DDBJ whole genome shotgun (WGS) entry which is preliminary data.</text>
</comment>
<protein>
    <submittedName>
        <fullName evidence="2">Uncharacterized protein</fullName>
    </submittedName>
</protein>
<sequence>MKIKGFDKLQKQLKQLERNAKELEQTTSVSFAELFTDSFMKTHTSFDEMLDKSKFTVETSEDFKAIPDDEWDIYVKSNTEFNTWQDMIDQATEEYIVRKLDL</sequence>